<comment type="caution">
    <text evidence="3">The sequence shown here is derived from an EMBL/GenBank/DDBJ whole genome shotgun (WGS) entry which is preliminary data.</text>
</comment>
<dbReference type="RefSeq" id="WP_071807681.1">
    <property type="nucleotide sequence ID" value="NZ_MEIA01000276.1"/>
</dbReference>
<reference evidence="3 4" key="1">
    <citation type="submission" date="2016-09" db="EMBL/GenBank/DDBJ databases">
        <title>Couchioplanes caeruleus draft genome sequence.</title>
        <authorList>
            <person name="Sheehan J."/>
            <person name="Caffrey P."/>
        </authorList>
    </citation>
    <scope>NUCLEOTIDE SEQUENCE [LARGE SCALE GENOMIC DNA]</scope>
    <source>
        <strain evidence="3 4">DSM 43634</strain>
    </source>
</reference>
<feature type="transmembrane region" description="Helical" evidence="2">
    <location>
        <begin position="32"/>
        <end position="52"/>
    </location>
</feature>
<feature type="compositionally biased region" description="Low complexity" evidence="1">
    <location>
        <begin position="300"/>
        <end position="316"/>
    </location>
</feature>
<evidence type="ECO:0000313" key="4">
    <source>
        <dbReference type="Proteomes" id="UP000182486"/>
    </source>
</evidence>
<feature type="compositionally biased region" description="Low complexity" evidence="1">
    <location>
        <begin position="233"/>
        <end position="282"/>
    </location>
</feature>
<keyword evidence="2" id="KW-1133">Transmembrane helix</keyword>
<keyword evidence="2" id="KW-0472">Membrane</keyword>
<feature type="transmembrane region" description="Helical" evidence="2">
    <location>
        <begin position="110"/>
        <end position="132"/>
    </location>
</feature>
<feature type="compositionally biased region" description="Pro residues" evidence="1">
    <location>
        <begin position="284"/>
        <end position="299"/>
    </location>
</feature>
<dbReference type="Proteomes" id="UP000182486">
    <property type="component" value="Unassembled WGS sequence"/>
</dbReference>
<keyword evidence="4" id="KW-1185">Reference proteome</keyword>
<dbReference type="AlphaFoldDB" id="A0A1K0G3C8"/>
<accession>A0A1K0G3C8</accession>
<feature type="transmembrane region" description="Helical" evidence="2">
    <location>
        <begin position="72"/>
        <end position="98"/>
    </location>
</feature>
<gene>
    <name evidence="3" type="ORF">BG844_24330</name>
</gene>
<dbReference type="EMBL" id="MEIA01000276">
    <property type="protein sequence ID" value="OJF11786.1"/>
    <property type="molecule type" value="Genomic_DNA"/>
</dbReference>
<keyword evidence="2" id="KW-0812">Transmembrane</keyword>
<protein>
    <submittedName>
        <fullName evidence="3">Uncharacterized protein</fullName>
    </submittedName>
</protein>
<proteinExistence type="predicted"/>
<sequence>MTYAAQPPVGAAPLPTPAATPRRPASVGIASALLIVMAVVGLAYAVATLATAPGTVDRFRDTAGNSEDVDGFVTVLWIGAAMSAVLAVILFALYIVLAMGLRRGSNGFRIATLVVCALGLVAGCASTVTVALQRDGDSSPGSLGQALVEAYPDSWIALNVGLGIAQMIGYVLVGVLLLAAPREFFGRAPKPAPADPFAAPAGVPVGYGTVQGGYPPPPTYGAPYPGGPPPYVGGPASHPTGPAPFSAGPAPFSAGPASHPAGPAPYAGGPAPATPAPVAGEPDGPSPWAAPPPTTPTAPMPSSTAAHPPSTVPSAPHDLPPGGVAPSEGAEGSGQWRDSPSPDQSTGAAAPGSTVNNPGESSPDPRSS</sequence>
<evidence type="ECO:0000256" key="1">
    <source>
        <dbReference type="SAM" id="MobiDB-lite"/>
    </source>
</evidence>
<feature type="region of interest" description="Disordered" evidence="1">
    <location>
        <begin position="1"/>
        <end position="20"/>
    </location>
</feature>
<organism evidence="3 4">
    <name type="scientific">Couchioplanes caeruleus subsp. caeruleus</name>
    <dbReference type="NCBI Taxonomy" id="56427"/>
    <lineage>
        <taxon>Bacteria</taxon>
        <taxon>Bacillati</taxon>
        <taxon>Actinomycetota</taxon>
        <taxon>Actinomycetes</taxon>
        <taxon>Micromonosporales</taxon>
        <taxon>Micromonosporaceae</taxon>
        <taxon>Couchioplanes</taxon>
    </lineage>
</organism>
<evidence type="ECO:0000256" key="2">
    <source>
        <dbReference type="SAM" id="Phobius"/>
    </source>
</evidence>
<feature type="compositionally biased region" description="Polar residues" evidence="1">
    <location>
        <begin position="336"/>
        <end position="368"/>
    </location>
</feature>
<name>A0A1K0G3C8_9ACTN</name>
<feature type="region of interest" description="Disordered" evidence="1">
    <location>
        <begin position="231"/>
        <end position="368"/>
    </location>
</feature>
<evidence type="ECO:0000313" key="3">
    <source>
        <dbReference type="EMBL" id="OJF11786.1"/>
    </source>
</evidence>
<feature type="transmembrane region" description="Helical" evidence="2">
    <location>
        <begin position="156"/>
        <end position="180"/>
    </location>
</feature>
<feature type="compositionally biased region" description="Low complexity" evidence="1">
    <location>
        <begin position="7"/>
        <end position="20"/>
    </location>
</feature>